<keyword evidence="3 8" id="KW-0479">Metal-binding</keyword>
<proteinExistence type="inferred from homology"/>
<dbReference type="Gene3D" id="1.10.287.1130">
    <property type="entry name" value="CytochromE C oxidase copper chaperone"/>
    <property type="match status" value="1"/>
</dbReference>
<feature type="region of interest" description="Disordered" evidence="9">
    <location>
        <begin position="55"/>
        <end position="109"/>
    </location>
</feature>
<feature type="region of interest" description="Disordered" evidence="9">
    <location>
        <begin position="1"/>
        <end position="29"/>
    </location>
</feature>
<comment type="subcellular location">
    <subcellularLocation>
        <location evidence="1">Mitochondrion intermembrane space</location>
    </subcellularLocation>
</comment>
<keyword evidence="6" id="KW-1015">Disulfide bond</keyword>
<dbReference type="PANTHER" id="PTHR16719">
    <property type="entry name" value="CYTOCHROME C OXIDASE COPPER CHAPERONE"/>
    <property type="match status" value="1"/>
</dbReference>
<evidence type="ECO:0008006" key="12">
    <source>
        <dbReference type="Google" id="ProtNLM"/>
    </source>
</evidence>
<evidence type="ECO:0000256" key="6">
    <source>
        <dbReference type="ARBA" id="ARBA00023157"/>
    </source>
</evidence>
<dbReference type="Gramene" id="OQU85875">
    <property type="protein sequence ID" value="OQU85875"/>
    <property type="gene ID" value="SORBI_3004G329201"/>
</dbReference>
<feature type="binding site" evidence="8">
    <location>
        <position position="120"/>
    </location>
    <ligand>
        <name>Cu cation</name>
        <dbReference type="ChEBI" id="CHEBI:23378"/>
    </ligand>
</feature>
<evidence type="ECO:0000256" key="2">
    <source>
        <dbReference type="ARBA" id="ARBA00009241"/>
    </source>
</evidence>
<evidence type="ECO:0000256" key="5">
    <source>
        <dbReference type="ARBA" id="ARBA00023128"/>
    </source>
</evidence>
<dbReference type="InParanoid" id="A0A1Z5RR07"/>
<dbReference type="AlphaFoldDB" id="A0A1Z5RR07"/>
<keyword evidence="11" id="KW-1185">Reference proteome</keyword>
<dbReference type="InterPro" id="IPR009069">
    <property type="entry name" value="Cys_alpha_HP_mot_SF"/>
</dbReference>
<sequence length="159" mass="16866">MQPGNGFAFASRGHSPATSVGFASRGHSPSMSVGRGGHFAGLFAFFSFLCGKKGGGREEGHAHGRRAASREGEKPRHDCTRQAIRSRPPPLPHAMSGGSATVTAAAAPATESKPKKKICCACPDTKRLRDECVVEHGEPACTKWIEAHKRCLRAEGFNV</sequence>
<dbReference type="PANTHER" id="PTHR16719:SF0">
    <property type="entry name" value="CYTOCHROME C OXIDASE COPPER CHAPERONE"/>
    <property type="match status" value="1"/>
</dbReference>
<dbReference type="eggNOG" id="KOG3496">
    <property type="taxonomic scope" value="Eukaryota"/>
</dbReference>
<feature type="compositionally biased region" description="Low complexity" evidence="9">
    <location>
        <begin position="100"/>
        <end position="109"/>
    </location>
</feature>
<evidence type="ECO:0000256" key="7">
    <source>
        <dbReference type="ARBA" id="ARBA00023186"/>
    </source>
</evidence>
<evidence type="ECO:0000256" key="1">
    <source>
        <dbReference type="ARBA" id="ARBA00004569"/>
    </source>
</evidence>
<keyword evidence="4 8" id="KW-0186">Copper</keyword>
<evidence type="ECO:0000313" key="11">
    <source>
        <dbReference type="Proteomes" id="UP000000768"/>
    </source>
</evidence>
<evidence type="ECO:0000256" key="4">
    <source>
        <dbReference type="ARBA" id="ARBA00023008"/>
    </source>
</evidence>
<dbReference type="EMBL" id="CM000763">
    <property type="protein sequence ID" value="OQU85875.1"/>
    <property type="molecule type" value="Genomic_DNA"/>
</dbReference>
<dbReference type="PROSITE" id="PS51808">
    <property type="entry name" value="CHCH"/>
    <property type="match status" value="1"/>
</dbReference>
<dbReference type="Pfam" id="PF05051">
    <property type="entry name" value="COX17"/>
    <property type="match status" value="1"/>
</dbReference>
<name>A0A1Z5RR07_SORBI</name>
<dbReference type="GO" id="GO:0005507">
    <property type="term" value="F:copper ion binding"/>
    <property type="evidence" value="ECO:0007669"/>
    <property type="project" value="InterPro"/>
</dbReference>
<protein>
    <recommendedName>
        <fullName evidence="12">Cytochrome c oxidase copper chaperone</fullName>
    </recommendedName>
</protein>
<dbReference type="InterPro" id="IPR007745">
    <property type="entry name" value="Cyt_c_oxidase_Cu-chaperone"/>
</dbReference>
<feature type="compositionally biased region" description="Basic and acidic residues" evidence="9">
    <location>
        <begin position="55"/>
        <end position="80"/>
    </location>
</feature>
<evidence type="ECO:0000256" key="9">
    <source>
        <dbReference type="SAM" id="MobiDB-lite"/>
    </source>
</evidence>
<accession>A0A1Z5RR07</accession>
<reference evidence="10 11" key="1">
    <citation type="journal article" date="2009" name="Nature">
        <title>The Sorghum bicolor genome and the diversification of grasses.</title>
        <authorList>
            <person name="Paterson A.H."/>
            <person name="Bowers J.E."/>
            <person name="Bruggmann R."/>
            <person name="Dubchak I."/>
            <person name="Grimwood J."/>
            <person name="Gundlach H."/>
            <person name="Haberer G."/>
            <person name="Hellsten U."/>
            <person name="Mitros T."/>
            <person name="Poliakov A."/>
            <person name="Schmutz J."/>
            <person name="Spannagl M."/>
            <person name="Tang H."/>
            <person name="Wang X."/>
            <person name="Wicker T."/>
            <person name="Bharti A.K."/>
            <person name="Chapman J."/>
            <person name="Feltus F.A."/>
            <person name="Gowik U."/>
            <person name="Grigoriev I.V."/>
            <person name="Lyons E."/>
            <person name="Maher C.A."/>
            <person name="Martis M."/>
            <person name="Narechania A."/>
            <person name="Otillar R.P."/>
            <person name="Penning B.W."/>
            <person name="Salamov A.A."/>
            <person name="Wang Y."/>
            <person name="Zhang L."/>
            <person name="Carpita N.C."/>
            <person name="Freeling M."/>
            <person name="Gingle A.R."/>
            <person name="Hash C.T."/>
            <person name="Keller B."/>
            <person name="Klein P."/>
            <person name="Kresovich S."/>
            <person name="McCann M.C."/>
            <person name="Ming R."/>
            <person name="Peterson D.G."/>
            <person name="Mehboob-ur-Rahman"/>
            <person name="Ware D."/>
            <person name="Westhoff P."/>
            <person name="Mayer K.F."/>
            <person name="Messing J."/>
            <person name="Rokhsar D.S."/>
        </authorList>
    </citation>
    <scope>NUCLEOTIDE SEQUENCE [LARGE SCALE GENOMIC DNA]</scope>
    <source>
        <strain evidence="11">cv. BTx623</strain>
    </source>
</reference>
<keyword evidence="7" id="KW-0143">Chaperone</keyword>
<dbReference type="Proteomes" id="UP000000768">
    <property type="component" value="Chromosome 4"/>
</dbReference>
<organism evidence="10 11">
    <name type="scientific">Sorghum bicolor</name>
    <name type="common">Sorghum</name>
    <name type="synonym">Sorghum vulgare</name>
    <dbReference type="NCBI Taxonomy" id="4558"/>
    <lineage>
        <taxon>Eukaryota</taxon>
        <taxon>Viridiplantae</taxon>
        <taxon>Streptophyta</taxon>
        <taxon>Embryophyta</taxon>
        <taxon>Tracheophyta</taxon>
        <taxon>Spermatophyta</taxon>
        <taxon>Magnoliopsida</taxon>
        <taxon>Liliopsida</taxon>
        <taxon>Poales</taxon>
        <taxon>Poaceae</taxon>
        <taxon>PACMAD clade</taxon>
        <taxon>Panicoideae</taxon>
        <taxon>Andropogonodae</taxon>
        <taxon>Andropogoneae</taxon>
        <taxon>Sorghinae</taxon>
        <taxon>Sorghum</taxon>
    </lineage>
</organism>
<evidence type="ECO:0000313" key="10">
    <source>
        <dbReference type="EMBL" id="OQU85875.1"/>
    </source>
</evidence>
<keyword evidence="5" id="KW-0496">Mitochondrion</keyword>
<comment type="similarity">
    <text evidence="2">Belongs to the COX17 family.</text>
</comment>
<gene>
    <name evidence="10" type="ORF">SORBI_3004G329201</name>
</gene>
<dbReference type="SUPFAM" id="SSF47072">
    <property type="entry name" value="Cysteine alpha-hairpin motif"/>
    <property type="match status" value="1"/>
</dbReference>
<dbReference type="FunFam" id="1.10.287.1130:FF:000003">
    <property type="entry name" value="Cytochrome c oxidase copper chaperone"/>
    <property type="match status" value="1"/>
</dbReference>
<evidence type="ECO:0000256" key="8">
    <source>
        <dbReference type="PIRSR" id="PIRSR607745-1"/>
    </source>
</evidence>
<evidence type="ECO:0000256" key="3">
    <source>
        <dbReference type="ARBA" id="ARBA00022723"/>
    </source>
</evidence>
<dbReference type="FunCoup" id="A0A1Z5RR07">
    <property type="interactions" value="1001"/>
</dbReference>
<reference evidence="11" key="2">
    <citation type="journal article" date="2018" name="Plant J.">
        <title>The Sorghum bicolor reference genome: improved assembly, gene annotations, a transcriptome atlas, and signatures of genome organization.</title>
        <authorList>
            <person name="McCormick R.F."/>
            <person name="Truong S.K."/>
            <person name="Sreedasyam A."/>
            <person name="Jenkins J."/>
            <person name="Shu S."/>
            <person name="Sims D."/>
            <person name="Kennedy M."/>
            <person name="Amirebrahimi M."/>
            <person name="Weers B.D."/>
            <person name="McKinley B."/>
            <person name="Mattison A."/>
            <person name="Morishige D.T."/>
            <person name="Grimwood J."/>
            <person name="Schmutz J."/>
            <person name="Mullet J.E."/>
        </authorList>
    </citation>
    <scope>NUCLEOTIDE SEQUENCE [LARGE SCALE GENOMIC DNA]</scope>
    <source>
        <strain evidence="11">cv. BTx623</strain>
    </source>
</reference>
<dbReference type="GO" id="GO:0016531">
    <property type="term" value="F:copper chaperone activity"/>
    <property type="evidence" value="ECO:0000318"/>
    <property type="project" value="GO_Central"/>
</dbReference>
<dbReference type="STRING" id="4558.A0A1Z5RR07"/>
<dbReference type="GO" id="GO:0005758">
    <property type="term" value="C:mitochondrial intermembrane space"/>
    <property type="evidence" value="ECO:0007669"/>
    <property type="project" value="UniProtKB-SubCell"/>
</dbReference>
<feature type="binding site" evidence="8">
    <location>
        <position position="119"/>
    </location>
    <ligand>
        <name>Cu cation</name>
        <dbReference type="ChEBI" id="CHEBI:23378"/>
    </ligand>
</feature>